<gene>
    <name evidence="1" type="ORF">Cabys_602</name>
</gene>
<organism evidence="1 2">
    <name type="scientific">Caldithrix abyssi DSM 13497</name>
    <dbReference type="NCBI Taxonomy" id="880073"/>
    <lineage>
        <taxon>Bacteria</taxon>
        <taxon>Pseudomonadati</taxon>
        <taxon>Calditrichota</taxon>
        <taxon>Calditrichia</taxon>
        <taxon>Calditrichales</taxon>
        <taxon>Calditrichaceae</taxon>
        <taxon>Caldithrix</taxon>
    </lineage>
</organism>
<dbReference type="REBASE" id="166831">
    <property type="entry name" value="M.Cab13497ORF601P"/>
</dbReference>
<dbReference type="Proteomes" id="UP000183868">
    <property type="component" value="Chromosome"/>
</dbReference>
<evidence type="ECO:0000313" key="2">
    <source>
        <dbReference type="Proteomes" id="UP000183868"/>
    </source>
</evidence>
<protein>
    <submittedName>
        <fullName evidence="1">Uncharacterized protein</fullName>
    </submittedName>
</protein>
<evidence type="ECO:0000313" key="1">
    <source>
        <dbReference type="EMBL" id="APF17353.1"/>
    </source>
</evidence>
<reference evidence="1 2" key="1">
    <citation type="submission" date="2016-11" db="EMBL/GenBank/DDBJ databases">
        <title>Genomic analysis of Caldithrix abyssi and proposal of a novel bacterial phylum Caldithrichaeota.</title>
        <authorList>
            <person name="Kublanov I."/>
            <person name="Sigalova O."/>
            <person name="Gavrilov S."/>
            <person name="Lebedinsky A."/>
            <person name="Ivanova N."/>
            <person name="Daum C."/>
            <person name="Reddy T."/>
            <person name="Klenk H.P."/>
            <person name="Goker M."/>
            <person name="Reva O."/>
            <person name="Miroshnichenko M."/>
            <person name="Kyprides N."/>
            <person name="Woyke T."/>
            <person name="Gelfand M."/>
        </authorList>
    </citation>
    <scope>NUCLEOTIDE SEQUENCE [LARGE SCALE GENOMIC DNA]</scope>
    <source>
        <strain evidence="1 2">LF13</strain>
    </source>
</reference>
<dbReference type="AlphaFoldDB" id="A0A1J1C4Y3"/>
<dbReference type="KEGG" id="caby:Cabys_602"/>
<accession>A0A1J1C4Y3</accession>
<name>A0A1J1C4Y3_CALAY</name>
<proteinExistence type="predicted"/>
<sequence>MSLKKMARNAIGIEIVPEYFSMVKEQLEKEELPLFKYYWKMSDQNHQK</sequence>
<dbReference type="EMBL" id="CP018099">
    <property type="protein sequence ID" value="APF17353.1"/>
    <property type="molecule type" value="Genomic_DNA"/>
</dbReference>